<dbReference type="GO" id="GO:0008240">
    <property type="term" value="F:tripeptidyl-peptidase activity"/>
    <property type="evidence" value="ECO:0007669"/>
    <property type="project" value="UniProtKB-EC"/>
</dbReference>
<dbReference type="InterPro" id="IPR036852">
    <property type="entry name" value="Peptidase_S8/S53_dom_sf"/>
</dbReference>
<dbReference type="AlphaFoldDB" id="A0A316YX75"/>
<evidence type="ECO:0000256" key="1">
    <source>
        <dbReference type="ARBA" id="ARBA00001910"/>
    </source>
</evidence>
<dbReference type="STRING" id="215250.A0A316YX75"/>
<evidence type="ECO:0000256" key="2">
    <source>
        <dbReference type="ARBA" id="ARBA00001913"/>
    </source>
</evidence>
<feature type="active site" description="Charge relay system" evidence="12">
    <location>
        <position position="285"/>
    </location>
</feature>
<feature type="active site" description="Charge relay system" evidence="12">
    <location>
        <position position="289"/>
    </location>
</feature>
<dbReference type="EC" id="3.4.14.10" evidence="5"/>
<evidence type="ECO:0000256" key="11">
    <source>
        <dbReference type="ARBA" id="ARBA00023145"/>
    </source>
</evidence>
<dbReference type="GO" id="GO:0046872">
    <property type="term" value="F:metal ion binding"/>
    <property type="evidence" value="ECO:0007669"/>
    <property type="project" value="UniProtKB-KW"/>
</dbReference>
<dbReference type="PROSITE" id="PS51695">
    <property type="entry name" value="SEDOLISIN"/>
    <property type="match status" value="1"/>
</dbReference>
<protein>
    <recommendedName>
        <fullName evidence="5">tripeptidyl-peptidase II</fullName>
        <ecNumber evidence="5">3.4.14.10</ecNumber>
    </recommendedName>
</protein>
<comment type="function">
    <text evidence="3">Secreted tripeptidyl-peptidase which degrades proteins at acidic pHs and is involved in virulence.</text>
</comment>
<feature type="chain" id="PRO_5016458645" description="tripeptidyl-peptidase II" evidence="13">
    <location>
        <begin position="17"/>
        <end position="575"/>
    </location>
</feature>
<dbReference type="InterPro" id="IPR015366">
    <property type="entry name" value="S53_propep"/>
</dbReference>
<evidence type="ECO:0000256" key="5">
    <source>
        <dbReference type="ARBA" id="ARBA00012462"/>
    </source>
</evidence>
<dbReference type="InterPro" id="IPR000209">
    <property type="entry name" value="Peptidase_S8/S53_dom"/>
</dbReference>
<dbReference type="InParanoid" id="A0A316YX75"/>
<evidence type="ECO:0000256" key="6">
    <source>
        <dbReference type="ARBA" id="ARBA00022670"/>
    </source>
</evidence>
<evidence type="ECO:0000256" key="13">
    <source>
        <dbReference type="SAM" id="SignalP"/>
    </source>
</evidence>
<dbReference type="InterPro" id="IPR030400">
    <property type="entry name" value="Sedolisin_dom"/>
</dbReference>
<name>A0A316YX75_9BASI</name>
<keyword evidence="10" id="KW-0106">Calcium</keyword>
<keyword evidence="8 12" id="KW-0378">Hydrolase</keyword>
<dbReference type="Proteomes" id="UP000245768">
    <property type="component" value="Unassembled WGS sequence"/>
</dbReference>
<comment type="catalytic activity">
    <reaction evidence="1">
        <text>Release of an N-terminal tripeptide from a polypeptide.</text>
        <dbReference type="EC" id="3.4.14.10"/>
    </reaction>
</comment>
<dbReference type="CDD" id="cd11377">
    <property type="entry name" value="Pro-peptidase_S53"/>
    <property type="match status" value="1"/>
</dbReference>
<dbReference type="SUPFAM" id="SSF54897">
    <property type="entry name" value="Protease propeptides/inhibitors"/>
    <property type="match status" value="1"/>
</dbReference>
<comment type="cofactor">
    <cofactor evidence="2">
        <name>Ca(2+)</name>
        <dbReference type="ChEBI" id="CHEBI:29108"/>
    </cofactor>
</comment>
<comment type="caution">
    <text evidence="12">Lacks conserved residue(s) required for the propagation of feature annotation.</text>
</comment>
<dbReference type="EMBL" id="KZ819634">
    <property type="protein sequence ID" value="PWN93869.1"/>
    <property type="molecule type" value="Genomic_DNA"/>
</dbReference>
<evidence type="ECO:0000256" key="4">
    <source>
        <dbReference type="ARBA" id="ARBA00004239"/>
    </source>
</evidence>
<keyword evidence="6 12" id="KW-0645">Protease</keyword>
<dbReference type="Pfam" id="PF09286">
    <property type="entry name" value="Pro-kuma_activ"/>
    <property type="match status" value="1"/>
</dbReference>
<evidence type="ECO:0000256" key="8">
    <source>
        <dbReference type="ARBA" id="ARBA00022801"/>
    </source>
</evidence>
<dbReference type="GeneID" id="37045306"/>
<dbReference type="SUPFAM" id="SSF52743">
    <property type="entry name" value="Subtilisin-like"/>
    <property type="match status" value="1"/>
</dbReference>
<dbReference type="GO" id="GO:0006508">
    <property type="term" value="P:proteolysis"/>
    <property type="evidence" value="ECO:0007669"/>
    <property type="project" value="UniProtKB-KW"/>
</dbReference>
<feature type="signal peptide" evidence="13">
    <location>
        <begin position="1"/>
        <end position="16"/>
    </location>
</feature>
<dbReference type="InterPro" id="IPR050819">
    <property type="entry name" value="Tripeptidyl-peptidase_I"/>
</dbReference>
<evidence type="ECO:0000313" key="15">
    <source>
        <dbReference type="EMBL" id="PWN93869.1"/>
    </source>
</evidence>
<evidence type="ECO:0000256" key="12">
    <source>
        <dbReference type="PROSITE-ProRule" id="PRU01032"/>
    </source>
</evidence>
<evidence type="ECO:0000256" key="9">
    <source>
        <dbReference type="ARBA" id="ARBA00022825"/>
    </source>
</evidence>
<keyword evidence="16" id="KW-1185">Reference proteome</keyword>
<dbReference type="GO" id="GO:0005576">
    <property type="term" value="C:extracellular region"/>
    <property type="evidence" value="ECO:0007669"/>
    <property type="project" value="UniProtKB-SubCell"/>
</dbReference>
<evidence type="ECO:0000256" key="10">
    <source>
        <dbReference type="ARBA" id="ARBA00022837"/>
    </source>
</evidence>
<dbReference type="Gene3D" id="3.40.50.200">
    <property type="entry name" value="Peptidase S8/S53 domain"/>
    <property type="match status" value="1"/>
</dbReference>
<dbReference type="OrthoDB" id="409122at2759"/>
<keyword evidence="11" id="KW-0865">Zymogen</keyword>
<comment type="subcellular location">
    <subcellularLocation>
        <location evidence="4">Secreted</location>
        <location evidence="4">Extracellular space</location>
    </subcellularLocation>
</comment>
<accession>A0A316YX75</accession>
<feature type="active site" description="Charge relay system" evidence="12">
    <location>
        <position position="490"/>
    </location>
</feature>
<evidence type="ECO:0000256" key="3">
    <source>
        <dbReference type="ARBA" id="ARBA00002451"/>
    </source>
</evidence>
<keyword evidence="7" id="KW-0479">Metal-binding</keyword>
<dbReference type="RefSeq" id="XP_025381067.1">
    <property type="nucleotide sequence ID" value="XM_025523390.1"/>
</dbReference>
<dbReference type="PANTHER" id="PTHR14218">
    <property type="entry name" value="PROTEASE S8 TRIPEPTIDYL PEPTIDASE I CLN2"/>
    <property type="match status" value="1"/>
</dbReference>
<dbReference type="CDD" id="cd04056">
    <property type="entry name" value="Peptidases_S53"/>
    <property type="match status" value="1"/>
</dbReference>
<feature type="domain" description="Peptidase S53" evidence="14">
    <location>
        <begin position="211"/>
        <end position="574"/>
    </location>
</feature>
<dbReference type="Pfam" id="PF00082">
    <property type="entry name" value="Peptidase_S8"/>
    <property type="match status" value="1"/>
</dbReference>
<keyword evidence="13" id="KW-0732">Signal</keyword>
<organism evidence="15 16">
    <name type="scientific">Acaromyces ingoldii</name>
    <dbReference type="NCBI Taxonomy" id="215250"/>
    <lineage>
        <taxon>Eukaryota</taxon>
        <taxon>Fungi</taxon>
        <taxon>Dikarya</taxon>
        <taxon>Basidiomycota</taxon>
        <taxon>Ustilaginomycotina</taxon>
        <taxon>Exobasidiomycetes</taxon>
        <taxon>Exobasidiales</taxon>
        <taxon>Cryptobasidiaceae</taxon>
        <taxon>Acaromyces</taxon>
    </lineage>
</organism>
<proteinExistence type="predicted"/>
<evidence type="ECO:0000256" key="7">
    <source>
        <dbReference type="ARBA" id="ARBA00022723"/>
    </source>
</evidence>
<sequence length="575" mass="60107">MKYAPFLAALAGIVTAAPSGLIGSVLNAPAVIPNAFQLIGDAVSSTPYTFTMHLNSANLDGLAARMNEIAASDGNPLSVEEVSSYAAPSQDSLTAVQNYLKAQSIPDSAVSYNVFKDEVTIQSTVGQAAQLFGAKFSSYKVNGQTVPRTKSYTIPQEISSAVHLVQPFTNFLAVASVSPIKKRNIITPAEKREMLAELERRQAPASCSTAKVTPACLRNLYGTVNYKPAPGSTVDVFIAGFIGQSFSQSDLTGFLKSYRPDAASYQMPVINTAGAFNLPILPGIEAMLDTETVVAATYPLKSTFYNYGNQLTQGDIFQLAFSDIANNYAKYGKPGVYTISYGADESGSTPAQANAMCNAAMKLTALGTTIVLSSGDNGVGGQSGDTCPPFVPTYPGGCPYITSVGATQNFAPEMPTDPSLAGFYSGAAFSNIFPRPSFQNTLVPQYLTALGTQDAGDFNTTGRAWPDVSAQGSMYVVRSSGVEQTVGGTSASAPTFASIVALLNDARRKAGKGNVGWLNPNIYAKPSAFNDLTTGTSNGCGSTNLGFPAKTSWDPASGLGTPNFSKLLAVYGLTA</sequence>
<gene>
    <name evidence="15" type="ORF">FA10DRAFT_277569</name>
</gene>
<reference evidence="15 16" key="1">
    <citation type="journal article" date="2018" name="Mol. Biol. Evol.">
        <title>Broad Genomic Sampling Reveals a Smut Pathogenic Ancestry of the Fungal Clade Ustilaginomycotina.</title>
        <authorList>
            <person name="Kijpornyongpan T."/>
            <person name="Mondo S.J."/>
            <person name="Barry K."/>
            <person name="Sandor L."/>
            <person name="Lee J."/>
            <person name="Lipzen A."/>
            <person name="Pangilinan J."/>
            <person name="LaButti K."/>
            <person name="Hainaut M."/>
            <person name="Henrissat B."/>
            <person name="Grigoriev I.V."/>
            <person name="Spatafora J.W."/>
            <person name="Aime M.C."/>
        </authorList>
    </citation>
    <scope>NUCLEOTIDE SEQUENCE [LARGE SCALE GENOMIC DNA]</scope>
    <source>
        <strain evidence="15 16">MCA 4198</strain>
    </source>
</reference>
<dbReference type="PANTHER" id="PTHR14218:SF15">
    <property type="entry name" value="TRIPEPTIDYL-PEPTIDASE 1"/>
    <property type="match status" value="1"/>
</dbReference>
<keyword evidence="9 12" id="KW-0720">Serine protease</keyword>
<dbReference type="GO" id="GO:0004252">
    <property type="term" value="F:serine-type endopeptidase activity"/>
    <property type="evidence" value="ECO:0007669"/>
    <property type="project" value="UniProtKB-UniRule"/>
</dbReference>
<dbReference type="SMART" id="SM00944">
    <property type="entry name" value="Pro-kuma_activ"/>
    <property type="match status" value="1"/>
</dbReference>
<evidence type="ECO:0000259" key="14">
    <source>
        <dbReference type="PROSITE" id="PS51695"/>
    </source>
</evidence>
<evidence type="ECO:0000313" key="16">
    <source>
        <dbReference type="Proteomes" id="UP000245768"/>
    </source>
</evidence>